<dbReference type="InterPro" id="IPR016155">
    <property type="entry name" value="Mopterin_synth/thiamin_S_b"/>
</dbReference>
<gene>
    <name evidence="2" type="ORF">ACFQKE_09520</name>
</gene>
<accession>A0ABD5ZYP6</accession>
<dbReference type="InterPro" id="IPR012675">
    <property type="entry name" value="Beta-grasp_dom_sf"/>
</dbReference>
<keyword evidence="3" id="KW-1185">Reference proteome</keyword>
<reference evidence="2 3" key="1">
    <citation type="journal article" date="2019" name="Int. J. Syst. Evol. Microbiol.">
        <title>The Global Catalogue of Microorganisms (GCM) 10K type strain sequencing project: providing services to taxonomists for standard genome sequencing and annotation.</title>
        <authorList>
            <consortium name="The Broad Institute Genomics Platform"/>
            <consortium name="The Broad Institute Genome Sequencing Center for Infectious Disease"/>
            <person name="Wu L."/>
            <person name="Ma J."/>
        </authorList>
    </citation>
    <scope>NUCLEOTIDE SEQUENCE [LARGE SCALE GENOMIC DNA]</scope>
    <source>
        <strain evidence="2 3">GX21</strain>
    </source>
</reference>
<dbReference type="Proteomes" id="UP001596434">
    <property type="component" value="Unassembled WGS sequence"/>
</dbReference>
<dbReference type="GeneID" id="96953888"/>
<evidence type="ECO:0000313" key="2">
    <source>
        <dbReference type="EMBL" id="MFC7255525.1"/>
    </source>
</evidence>
<dbReference type="CDD" id="cd17040">
    <property type="entry name" value="Ubl_MoaD_like"/>
    <property type="match status" value="1"/>
</dbReference>
<sequence>MSTTTDPESGTDPRTTTVHLRATGHVRDAMERPHQEFTFEGDTLRDLLETFFDEHPDLAEMLIAETEAEATTDGWAKPPENLPGKWHKNPEGEQTKPYARVLVNGKFNEVLDGFDTKIEDGDRVSFVYPFIFCC</sequence>
<dbReference type="Gene3D" id="3.10.20.30">
    <property type="match status" value="1"/>
</dbReference>
<dbReference type="AlphaFoldDB" id="A0ABD5ZYP6"/>
<dbReference type="EMBL" id="JBHTAT010000001">
    <property type="protein sequence ID" value="MFC7255525.1"/>
    <property type="molecule type" value="Genomic_DNA"/>
</dbReference>
<comment type="caution">
    <text evidence="2">The sequence shown here is derived from an EMBL/GenBank/DDBJ whole genome shotgun (WGS) entry which is preliminary data.</text>
</comment>
<name>A0ABD5ZYP6_9EURY</name>
<dbReference type="RefSeq" id="WP_379703754.1">
    <property type="nucleotide sequence ID" value="NZ_JBHTAT010000001.1"/>
</dbReference>
<proteinExistence type="predicted"/>
<evidence type="ECO:0000256" key="1">
    <source>
        <dbReference type="SAM" id="MobiDB-lite"/>
    </source>
</evidence>
<organism evidence="2 3">
    <name type="scientific">Haloplanus litoreus</name>
    <dbReference type="NCBI Taxonomy" id="767515"/>
    <lineage>
        <taxon>Archaea</taxon>
        <taxon>Methanobacteriati</taxon>
        <taxon>Methanobacteriota</taxon>
        <taxon>Stenosarchaea group</taxon>
        <taxon>Halobacteria</taxon>
        <taxon>Halobacteriales</taxon>
        <taxon>Haloferacaceae</taxon>
        <taxon>Haloplanus</taxon>
    </lineage>
</organism>
<feature type="region of interest" description="Disordered" evidence="1">
    <location>
        <begin position="69"/>
        <end position="93"/>
    </location>
</feature>
<dbReference type="SUPFAM" id="SSF54285">
    <property type="entry name" value="MoaD/ThiS"/>
    <property type="match status" value="1"/>
</dbReference>
<evidence type="ECO:0000313" key="3">
    <source>
        <dbReference type="Proteomes" id="UP001596434"/>
    </source>
</evidence>
<protein>
    <submittedName>
        <fullName evidence="2">MoaD/ThiS family protein</fullName>
    </submittedName>
</protein>